<reference evidence="1 2" key="1">
    <citation type="journal article" date="2009" name="J. Bacteriol.">
        <title>Complete and draft genome sequences of six members of the Aquificales.</title>
        <authorList>
            <person name="Reysenbach A.L."/>
            <person name="Hamamura N."/>
            <person name="Podar M."/>
            <person name="Griffiths E."/>
            <person name="Ferreira S."/>
            <person name="Hochstein R."/>
            <person name="Heidelberg J."/>
            <person name="Johnson J."/>
            <person name="Mead D."/>
            <person name="Pohorille A."/>
            <person name="Sarmiento M."/>
            <person name="Schweighofer K."/>
            <person name="Seshadri R."/>
            <person name="Voytek M.A."/>
        </authorList>
    </citation>
    <scope>NUCLEOTIDE SEQUENCE [LARGE SCALE GENOMIC DNA]</scope>
    <source>
        <strain evidence="2">DSM 14350 / EX-H1</strain>
    </source>
</reference>
<evidence type="ECO:0000313" key="1">
    <source>
        <dbReference type="EMBL" id="ACO04164.1"/>
    </source>
</evidence>
<proteinExistence type="predicted"/>
<dbReference type="EMBL" id="CP001230">
    <property type="protein sequence ID" value="ACO04164.1"/>
    <property type="molecule type" value="Genomic_DNA"/>
</dbReference>
<organism evidence="1 2">
    <name type="scientific">Persephonella marina (strain DSM 14350 / EX-H1)</name>
    <dbReference type="NCBI Taxonomy" id="123214"/>
    <lineage>
        <taxon>Bacteria</taxon>
        <taxon>Pseudomonadati</taxon>
        <taxon>Aquificota</taxon>
        <taxon>Aquificia</taxon>
        <taxon>Aquificales</taxon>
        <taxon>Hydrogenothermaceae</taxon>
        <taxon>Persephonella</taxon>
    </lineage>
</organism>
<dbReference type="STRING" id="123214.PERMA_1713"/>
<dbReference type="OrthoDB" id="9941760at2"/>
<dbReference type="PaxDb" id="123214-PERMA_1713"/>
<dbReference type="RefSeq" id="WP_012676402.1">
    <property type="nucleotide sequence ID" value="NC_012440.1"/>
</dbReference>
<dbReference type="Proteomes" id="UP000001366">
    <property type="component" value="Chromosome"/>
</dbReference>
<protein>
    <submittedName>
        <fullName evidence="1">Uncharacterized protein</fullName>
    </submittedName>
</protein>
<keyword evidence="2" id="KW-1185">Reference proteome</keyword>
<evidence type="ECO:0000313" key="2">
    <source>
        <dbReference type="Proteomes" id="UP000001366"/>
    </source>
</evidence>
<sequence>MKKNLTVNLELFVLEKKITTESLKEKDQFDLKNSQFIGSLNRTPVYKFKLKSEDGMFIAQITKILTENESEKLKEKFFI</sequence>
<accession>C0QS31</accession>
<dbReference type="KEGG" id="pmx:PERMA_1713"/>
<name>C0QS31_PERMH</name>
<dbReference type="HOGENOM" id="CLU_2602945_0_0_0"/>
<dbReference type="AlphaFoldDB" id="C0QS31"/>
<gene>
    <name evidence="1" type="ordered locus">PERMA_1713</name>
</gene>